<dbReference type="EMBL" id="CM002873">
    <property type="protein sequence ID" value="KFK35297.1"/>
    <property type="molecule type" value="Genomic_DNA"/>
</dbReference>
<feature type="region of interest" description="Disordered" evidence="1">
    <location>
        <begin position="1"/>
        <end position="30"/>
    </location>
</feature>
<dbReference type="InterPro" id="IPR050354">
    <property type="entry name" value="F-box/kelch-repeat_ARATH"/>
</dbReference>
<protein>
    <recommendedName>
        <fullName evidence="2">F-box domain-containing protein</fullName>
    </recommendedName>
</protein>
<dbReference type="InterPro" id="IPR001810">
    <property type="entry name" value="F-box_dom"/>
</dbReference>
<evidence type="ECO:0000256" key="1">
    <source>
        <dbReference type="SAM" id="MobiDB-lite"/>
    </source>
</evidence>
<sequence length="391" mass="44405">MSSNARASAATNGEEPPCNKKKKPSQATEPTLTSISSLPYDLLLICLARVSRLYYPILSLVSKNFQSVIASSDLYETRSRLNHTERCLYLCLNSSGKCLVEIPSPNYLLPADKSRLVAAGSNIYKIGGSHDAFELFKHEKPYSSSVSVLDCRSHTWHQAPSMSMKRNSSSTTSLVDEKIYVAGGCKDKYISYPNWIEVFDLKTQTWGNVTNPRIFKLRHGVIRKMGHVAESFELEGKLYMFGDENVVYNPKEDRWNVLGVDKDLSWAVRGYSYCVIDDVLLYWDTQVFNWYDCKVSSWKELNGLEEILPDFRGLAYFKMVDLGGKMALLWDNREYGGNDFIQIKIWCAEIALERRDGDEIWGKVEWIDLILTFTVPGECEDTSFDAISASV</sequence>
<dbReference type="SUPFAM" id="SSF117281">
    <property type="entry name" value="Kelch motif"/>
    <property type="match status" value="1"/>
</dbReference>
<dbReference type="CDD" id="cd22152">
    <property type="entry name" value="F-box_AtAFR-like"/>
    <property type="match status" value="1"/>
</dbReference>
<dbReference type="Pfam" id="PF00646">
    <property type="entry name" value="F-box"/>
    <property type="match status" value="1"/>
</dbReference>
<organism evidence="3 4">
    <name type="scientific">Arabis alpina</name>
    <name type="common">Alpine rock-cress</name>
    <dbReference type="NCBI Taxonomy" id="50452"/>
    <lineage>
        <taxon>Eukaryota</taxon>
        <taxon>Viridiplantae</taxon>
        <taxon>Streptophyta</taxon>
        <taxon>Embryophyta</taxon>
        <taxon>Tracheophyta</taxon>
        <taxon>Spermatophyta</taxon>
        <taxon>Magnoliopsida</taxon>
        <taxon>eudicotyledons</taxon>
        <taxon>Gunneridae</taxon>
        <taxon>Pentapetalae</taxon>
        <taxon>rosids</taxon>
        <taxon>malvids</taxon>
        <taxon>Brassicales</taxon>
        <taxon>Brassicaceae</taxon>
        <taxon>Arabideae</taxon>
        <taxon>Arabis</taxon>
    </lineage>
</organism>
<dbReference type="Proteomes" id="UP000029120">
    <property type="component" value="Chromosome 5"/>
</dbReference>
<evidence type="ECO:0000259" key="2">
    <source>
        <dbReference type="SMART" id="SM00256"/>
    </source>
</evidence>
<gene>
    <name evidence="3" type="ordered locus">AALP_Aa5g266300</name>
</gene>
<dbReference type="PANTHER" id="PTHR24414">
    <property type="entry name" value="F-BOX/KELCH-REPEAT PROTEIN SKIP4"/>
    <property type="match status" value="1"/>
</dbReference>
<evidence type="ECO:0000313" key="4">
    <source>
        <dbReference type="Proteomes" id="UP000029120"/>
    </source>
</evidence>
<dbReference type="Gene3D" id="2.120.10.80">
    <property type="entry name" value="Kelch-type beta propeller"/>
    <property type="match status" value="1"/>
</dbReference>
<evidence type="ECO:0000313" key="3">
    <source>
        <dbReference type="EMBL" id="KFK35297.1"/>
    </source>
</evidence>
<proteinExistence type="predicted"/>
<dbReference type="InterPro" id="IPR057499">
    <property type="entry name" value="Kelch_FKB95"/>
</dbReference>
<dbReference type="OMA" id="NNTHWFT"/>
<name>A0A087GZJ5_ARAAL</name>
<keyword evidence="4" id="KW-1185">Reference proteome</keyword>
<dbReference type="eggNOG" id="KOG1072">
    <property type="taxonomic scope" value="Eukaryota"/>
</dbReference>
<dbReference type="AlphaFoldDB" id="A0A087GZJ5"/>
<feature type="compositionally biased region" description="Polar residues" evidence="1">
    <location>
        <begin position="1"/>
        <end position="11"/>
    </location>
</feature>
<dbReference type="OrthoDB" id="45365at2759"/>
<feature type="domain" description="F-box" evidence="2">
    <location>
        <begin position="38"/>
        <end position="78"/>
    </location>
</feature>
<dbReference type="InterPro" id="IPR015915">
    <property type="entry name" value="Kelch-typ_b-propeller"/>
</dbReference>
<dbReference type="Gramene" id="KFK35297">
    <property type="protein sequence ID" value="KFK35297"/>
    <property type="gene ID" value="AALP_AA5G266300"/>
</dbReference>
<dbReference type="SMART" id="SM00256">
    <property type="entry name" value="FBOX"/>
    <property type="match status" value="1"/>
</dbReference>
<accession>A0A087GZJ5</accession>
<dbReference type="Pfam" id="PF25210">
    <property type="entry name" value="Kelch_FKB95"/>
    <property type="match status" value="1"/>
</dbReference>
<dbReference type="PANTHER" id="PTHR24414:SF105">
    <property type="entry name" value="F-BOX DOMAIN-CONTAINING PROTEIN"/>
    <property type="match status" value="1"/>
</dbReference>
<reference evidence="4" key="1">
    <citation type="journal article" date="2015" name="Nat. Plants">
        <title>Genome expansion of Arabis alpina linked with retrotransposition and reduced symmetric DNA methylation.</title>
        <authorList>
            <person name="Willing E.M."/>
            <person name="Rawat V."/>
            <person name="Mandakova T."/>
            <person name="Maumus F."/>
            <person name="James G.V."/>
            <person name="Nordstroem K.J."/>
            <person name="Becker C."/>
            <person name="Warthmann N."/>
            <person name="Chica C."/>
            <person name="Szarzynska B."/>
            <person name="Zytnicki M."/>
            <person name="Albani M.C."/>
            <person name="Kiefer C."/>
            <person name="Bergonzi S."/>
            <person name="Castaings L."/>
            <person name="Mateos J.L."/>
            <person name="Berns M.C."/>
            <person name="Bujdoso N."/>
            <person name="Piofczyk T."/>
            <person name="de Lorenzo L."/>
            <person name="Barrero-Sicilia C."/>
            <person name="Mateos I."/>
            <person name="Piednoel M."/>
            <person name="Hagmann J."/>
            <person name="Chen-Min-Tao R."/>
            <person name="Iglesias-Fernandez R."/>
            <person name="Schuster S.C."/>
            <person name="Alonso-Blanco C."/>
            <person name="Roudier F."/>
            <person name="Carbonero P."/>
            <person name="Paz-Ares J."/>
            <person name="Davis S.J."/>
            <person name="Pecinka A."/>
            <person name="Quesneville H."/>
            <person name="Colot V."/>
            <person name="Lysak M.A."/>
            <person name="Weigel D."/>
            <person name="Coupland G."/>
            <person name="Schneeberger K."/>
        </authorList>
    </citation>
    <scope>NUCLEOTIDE SEQUENCE [LARGE SCALE GENOMIC DNA]</scope>
    <source>
        <strain evidence="4">cv. Pajares</strain>
    </source>
</reference>